<evidence type="ECO:0000256" key="2">
    <source>
        <dbReference type="SAM" id="Phobius"/>
    </source>
</evidence>
<protein>
    <submittedName>
        <fullName evidence="4">UDP-glucose:undecaprenyl-phosphate glucose-1-phosphate transferase</fullName>
        <ecNumber evidence="4">2.7.8.31</ecNumber>
    </submittedName>
</protein>
<sequence>MNLRLGSTSGEKHPGDAASIRDGELELAAIAGGRASGLMADRTYDMLKRCIDLCGALVGLLLFAPVMLGVAMLIRLDSPGPVLFRQLRRGRNGRLFYVLKFRTMVADAERKLKELEQFNESENGVLFKMKHDPRVTPLGRFLRRSSLDELPQFLNVIRGEMSLVGPRPLQLRDSDKLLDLDPEGYDTRLKVLPGLTGPWQVGGRSDIDYAQMVELDREYVESRSLLGDIRIIFQTVLVVVVGRGAY</sequence>
<evidence type="ECO:0000256" key="1">
    <source>
        <dbReference type="ARBA" id="ARBA00006464"/>
    </source>
</evidence>
<keyword evidence="4" id="KW-0808">Transferase</keyword>
<dbReference type="PANTHER" id="PTHR30576:SF10">
    <property type="entry name" value="SLL5057 PROTEIN"/>
    <property type="match status" value="1"/>
</dbReference>
<dbReference type="AlphaFoldDB" id="A0A5B9W771"/>
<dbReference type="EC" id="2.7.8.31" evidence="4"/>
<keyword evidence="2" id="KW-0472">Membrane</keyword>
<proteinExistence type="inferred from homology"/>
<dbReference type="GO" id="GO:0089702">
    <property type="term" value="F:undecaprenyl-phosphate glucose phosphotransferase activity"/>
    <property type="evidence" value="ECO:0007669"/>
    <property type="project" value="UniProtKB-EC"/>
</dbReference>
<feature type="transmembrane region" description="Helical" evidence="2">
    <location>
        <begin position="50"/>
        <end position="74"/>
    </location>
</feature>
<accession>A0A5B9W771</accession>
<reference evidence="4 5" key="1">
    <citation type="submission" date="2019-08" db="EMBL/GenBank/DDBJ databases">
        <title>Deep-cultivation of Planctomycetes and their phenomic and genomic characterization uncovers novel biology.</title>
        <authorList>
            <person name="Wiegand S."/>
            <person name="Jogler M."/>
            <person name="Boedeker C."/>
            <person name="Pinto D."/>
            <person name="Vollmers J."/>
            <person name="Rivas-Marin E."/>
            <person name="Kohn T."/>
            <person name="Peeters S.H."/>
            <person name="Heuer A."/>
            <person name="Rast P."/>
            <person name="Oberbeckmann S."/>
            <person name="Bunk B."/>
            <person name="Jeske O."/>
            <person name="Meyerdierks A."/>
            <person name="Storesund J.E."/>
            <person name="Kallscheuer N."/>
            <person name="Luecker S."/>
            <person name="Lage O.M."/>
            <person name="Pohl T."/>
            <person name="Merkel B.J."/>
            <person name="Hornburger P."/>
            <person name="Mueller R.-W."/>
            <person name="Bruemmer F."/>
            <person name="Labrenz M."/>
            <person name="Spormann A.M."/>
            <person name="Op den Camp H."/>
            <person name="Overmann J."/>
            <person name="Amann R."/>
            <person name="Jetten M.S.M."/>
            <person name="Mascher T."/>
            <person name="Medema M.H."/>
            <person name="Devos D.P."/>
            <person name="Kaster A.-K."/>
            <person name="Ovreas L."/>
            <person name="Rohde M."/>
            <person name="Galperin M.Y."/>
            <person name="Jogler C."/>
        </authorList>
    </citation>
    <scope>NUCLEOTIDE SEQUENCE [LARGE SCALE GENOMIC DNA]</scope>
    <source>
        <strain evidence="4 5">OJF2</strain>
    </source>
</reference>
<evidence type="ECO:0000259" key="3">
    <source>
        <dbReference type="Pfam" id="PF02397"/>
    </source>
</evidence>
<dbReference type="KEGG" id="agv:OJF2_49670"/>
<keyword evidence="2" id="KW-1133">Transmembrane helix</keyword>
<evidence type="ECO:0000313" key="5">
    <source>
        <dbReference type="Proteomes" id="UP000324233"/>
    </source>
</evidence>
<dbReference type="PANTHER" id="PTHR30576">
    <property type="entry name" value="COLANIC BIOSYNTHESIS UDP-GLUCOSE LIPID CARRIER TRANSFERASE"/>
    <property type="match status" value="1"/>
</dbReference>
<dbReference type="Proteomes" id="UP000324233">
    <property type="component" value="Chromosome"/>
</dbReference>
<feature type="domain" description="Bacterial sugar transferase" evidence="3">
    <location>
        <begin position="48"/>
        <end position="240"/>
    </location>
</feature>
<comment type="similarity">
    <text evidence="1">Belongs to the bacterial sugar transferase family.</text>
</comment>
<evidence type="ECO:0000313" key="4">
    <source>
        <dbReference type="EMBL" id="QEH36403.1"/>
    </source>
</evidence>
<dbReference type="EMBL" id="CP042997">
    <property type="protein sequence ID" value="QEH36403.1"/>
    <property type="molecule type" value="Genomic_DNA"/>
</dbReference>
<dbReference type="InterPro" id="IPR003362">
    <property type="entry name" value="Bact_transf"/>
</dbReference>
<organism evidence="4 5">
    <name type="scientific">Aquisphaera giovannonii</name>
    <dbReference type="NCBI Taxonomy" id="406548"/>
    <lineage>
        <taxon>Bacteria</taxon>
        <taxon>Pseudomonadati</taxon>
        <taxon>Planctomycetota</taxon>
        <taxon>Planctomycetia</taxon>
        <taxon>Isosphaerales</taxon>
        <taxon>Isosphaeraceae</taxon>
        <taxon>Aquisphaera</taxon>
    </lineage>
</organism>
<keyword evidence="5" id="KW-1185">Reference proteome</keyword>
<dbReference type="Pfam" id="PF02397">
    <property type="entry name" value="Bac_transf"/>
    <property type="match status" value="1"/>
</dbReference>
<name>A0A5B9W771_9BACT</name>
<keyword evidence="2" id="KW-0812">Transmembrane</keyword>
<gene>
    <name evidence="4" type="primary">wcaJ</name>
    <name evidence="4" type="ORF">OJF2_49670</name>
</gene>